<accession>A0A6J5LIZ2</accession>
<reference evidence="1" key="1">
    <citation type="submission" date="2020-04" db="EMBL/GenBank/DDBJ databases">
        <authorList>
            <person name="Chiriac C."/>
            <person name="Salcher M."/>
            <person name="Ghai R."/>
            <person name="Kavagutti S V."/>
        </authorList>
    </citation>
    <scope>NUCLEOTIDE SEQUENCE</scope>
</reference>
<evidence type="ECO:0000313" key="1">
    <source>
        <dbReference type="EMBL" id="CAB4134135.1"/>
    </source>
</evidence>
<dbReference type="EMBL" id="LR796279">
    <property type="protein sequence ID" value="CAB4134135.1"/>
    <property type="molecule type" value="Genomic_DNA"/>
</dbReference>
<protein>
    <submittedName>
        <fullName evidence="1">Uncharacterized protein</fullName>
    </submittedName>
</protein>
<proteinExistence type="predicted"/>
<gene>
    <name evidence="1" type="ORF">UFOVP272_23</name>
</gene>
<name>A0A6J5LIZ2_9CAUD</name>
<sequence length="76" mass="8816">MTFAKPASKEKDEKEHNPYCSVDGCQKIWSVRQDGDKQKCSYHQWLNSGKAKPAPILPNFPKKVKTVKAWYDEVEF</sequence>
<organism evidence="1">
    <name type="scientific">uncultured Caudovirales phage</name>
    <dbReference type="NCBI Taxonomy" id="2100421"/>
    <lineage>
        <taxon>Viruses</taxon>
        <taxon>Duplodnaviria</taxon>
        <taxon>Heunggongvirae</taxon>
        <taxon>Uroviricota</taxon>
        <taxon>Caudoviricetes</taxon>
        <taxon>Peduoviridae</taxon>
        <taxon>Maltschvirus</taxon>
        <taxon>Maltschvirus maltsch</taxon>
    </lineage>
</organism>